<dbReference type="EMBL" id="JACHJU010000002">
    <property type="protein sequence ID" value="MBB4940782.1"/>
    <property type="molecule type" value="Genomic_DNA"/>
</dbReference>
<organism evidence="4 5">
    <name type="scientific">Streptosporangium album</name>
    <dbReference type="NCBI Taxonomy" id="47479"/>
    <lineage>
        <taxon>Bacteria</taxon>
        <taxon>Bacillati</taxon>
        <taxon>Actinomycetota</taxon>
        <taxon>Actinomycetes</taxon>
        <taxon>Streptosporangiales</taxon>
        <taxon>Streptosporangiaceae</taxon>
        <taxon>Streptosporangium</taxon>
    </lineage>
</organism>
<name>A0A7W7WAT7_9ACTN</name>
<comment type="caution">
    <text evidence="4">The sequence shown here is derived from an EMBL/GenBank/DDBJ whole genome shotgun (WGS) entry which is preliminary data.</text>
</comment>
<dbReference type="Gene3D" id="3.40.50.300">
    <property type="entry name" value="P-loop containing nucleotide triphosphate hydrolases"/>
    <property type="match status" value="1"/>
</dbReference>
<dbReference type="SUPFAM" id="SSF52540">
    <property type="entry name" value="P-loop containing nucleoside triphosphate hydrolases"/>
    <property type="match status" value="1"/>
</dbReference>
<evidence type="ECO:0000259" key="3">
    <source>
        <dbReference type="SMART" id="SM00843"/>
    </source>
</evidence>
<accession>A0A7W7WAT7</accession>
<gene>
    <name evidence="4" type="ORF">FHR32_005159</name>
</gene>
<dbReference type="Gene3D" id="1.10.10.10">
    <property type="entry name" value="Winged helix-like DNA-binding domain superfamily/Winged helix DNA-binding domain"/>
    <property type="match status" value="1"/>
</dbReference>
<dbReference type="InterPro" id="IPR036390">
    <property type="entry name" value="WH_DNA-bd_sf"/>
</dbReference>
<keyword evidence="5" id="KW-1185">Reference proteome</keyword>
<evidence type="ECO:0000313" key="5">
    <source>
        <dbReference type="Proteomes" id="UP000534286"/>
    </source>
</evidence>
<reference evidence="4 5" key="1">
    <citation type="submission" date="2020-08" db="EMBL/GenBank/DDBJ databases">
        <title>Sequencing the genomes of 1000 actinobacteria strains.</title>
        <authorList>
            <person name="Klenk H.-P."/>
        </authorList>
    </citation>
    <scope>NUCLEOTIDE SEQUENCE [LARGE SCALE GENOMIC DNA]</scope>
    <source>
        <strain evidence="4 5">DSM 43023</strain>
    </source>
</reference>
<feature type="transmembrane region" description="Helical" evidence="2">
    <location>
        <begin position="61"/>
        <end position="80"/>
    </location>
</feature>
<dbReference type="SMART" id="SM00843">
    <property type="entry name" value="Ftsk_gamma"/>
    <property type="match status" value="1"/>
</dbReference>
<feature type="compositionally biased region" description="Acidic residues" evidence="1">
    <location>
        <begin position="622"/>
        <end position="645"/>
    </location>
</feature>
<protein>
    <recommendedName>
        <fullName evidence="3">FtsK gamma domain-containing protein</fullName>
    </recommendedName>
</protein>
<dbReference type="AlphaFoldDB" id="A0A7W7WAT7"/>
<dbReference type="RefSeq" id="WP_184756942.1">
    <property type="nucleotide sequence ID" value="NZ_BAABEK010000005.1"/>
</dbReference>
<evidence type="ECO:0000313" key="4">
    <source>
        <dbReference type="EMBL" id="MBB4940782.1"/>
    </source>
</evidence>
<feature type="domain" description="FtsK gamma" evidence="3">
    <location>
        <begin position="543"/>
        <end position="608"/>
    </location>
</feature>
<keyword evidence="2" id="KW-1133">Transmembrane helix</keyword>
<feature type="transmembrane region" description="Helical" evidence="2">
    <location>
        <begin position="29"/>
        <end position="49"/>
    </location>
</feature>
<proteinExistence type="predicted"/>
<dbReference type="InterPro" id="IPR036388">
    <property type="entry name" value="WH-like_DNA-bd_sf"/>
</dbReference>
<sequence>MATRQLAPVAPDTSAGSWEQVATREVSKALLYFPPWMVGAFLFGLGWVFHVSLRSDDPQVVAWTTVLITACVIGLTGLTWHQSHARSLTGRAHSTLTTLAGGLWVCAATINGPTSMVTGRLILIGGVTMALSFNIRTVIRTKQIDVQGAIGDPLSFLFGQGAERAGMPAIEAKTTKATAHKVEGDVQLEQGKQTADDLQKKVAYVESGVGLPPGSITTAIDPDDASKAKVTISDPRVMKKPIAWPGPSRPGGSIADALRVGLWQDLDEAMHIIVGHHVQFMGMTGAGKSIGGAWNYLGEIVTRADVAVFAVDITKGKQTLGPLEEALHRLETTKAGAKALLGEIQSKVKERTDQLSAKGLQKWKKGCGLTYWVLWIEEFPDVYDALTDAEQEQFLSLLKAIRSAGGTVVMSLQRSDYTQMPTLARGQLAKMCFGVDSSSDASFGLSERQQDANARPELWTNAQPGMAYLDAPSIPEERVAMPLRTYAWGISGEKFDDERANAEMRAHAAAYPAAAKEVDPGTAAISRLATTAPAKPAQAEPVAPVEVELLAQAAELVVHTQFASASMLQRKLRIPFAQATALIAELQRLDAVGPPRENQAPAVLTPVDELEELIEKIRDGAQADDDSEEDVVSEYLTDPDPDPDVQGGIDDEIPDLDPGDPPWAFTPAEPMTPEARMAALVQLLQDWWDGGRRDFSTGDLNPLWSSTDMTRQWAQKRLRKLRDAGVLGYDDDAQRYLMPERPALN</sequence>
<keyword evidence="2" id="KW-0472">Membrane</keyword>
<feature type="region of interest" description="Disordered" evidence="1">
    <location>
        <begin position="618"/>
        <end position="645"/>
    </location>
</feature>
<evidence type="ECO:0000256" key="2">
    <source>
        <dbReference type="SAM" id="Phobius"/>
    </source>
</evidence>
<dbReference type="InterPro" id="IPR027417">
    <property type="entry name" value="P-loop_NTPase"/>
</dbReference>
<dbReference type="Pfam" id="PF09397">
    <property type="entry name" value="FtsK_gamma"/>
    <property type="match status" value="1"/>
</dbReference>
<dbReference type="Proteomes" id="UP000534286">
    <property type="component" value="Unassembled WGS sequence"/>
</dbReference>
<evidence type="ECO:0000256" key="1">
    <source>
        <dbReference type="SAM" id="MobiDB-lite"/>
    </source>
</evidence>
<dbReference type="SUPFAM" id="SSF46785">
    <property type="entry name" value="Winged helix' DNA-binding domain"/>
    <property type="match status" value="1"/>
</dbReference>
<dbReference type="InterPro" id="IPR018541">
    <property type="entry name" value="Ftsk_gamma"/>
</dbReference>
<keyword evidence="2" id="KW-0812">Transmembrane</keyword>